<gene>
    <name evidence="2" type="ORF">FW781_00570</name>
</gene>
<evidence type="ECO:0000256" key="1">
    <source>
        <dbReference type="SAM" id="MobiDB-lite"/>
    </source>
</evidence>
<dbReference type="Proteomes" id="UP000323884">
    <property type="component" value="Unassembled WGS sequence"/>
</dbReference>
<protein>
    <submittedName>
        <fullName evidence="2">Uncharacterized protein</fullName>
    </submittedName>
</protein>
<feature type="region of interest" description="Disordered" evidence="1">
    <location>
        <begin position="70"/>
        <end position="89"/>
    </location>
</feature>
<dbReference type="RefSeq" id="WP_149385639.1">
    <property type="nucleotide sequence ID" value="NZ_VTRU01000001.1"/>
</dbReference>
<reference evidence="2 3" key="1">
    <citation type="submission" date="2019-08" db="EMBL/GenBank/DDBJ databases">
        <title>Draft genome sequence of Chryseobacterium sp. Gsoil 183.</title>
        <authorList>
            <person name="Im W.-T."/>
        </authorList>
    </citation>
    <scope>NUCLEOTIDE SEQUENCE [LARGE SCALE GENOMIC DNA]</scope>
    <source>
        <strain evidence="2 3">Gsoil 183</strain>
        <plasmid evidence="2">unnamed1</plasmid>
    </source>
</reference>
<comment type="caution">
    <text evidence="2">The sequence shown here is derived from an EMBL/GenBank/DDBJ whole genome shotgun (WGS) entry which is preliminary data.</text>
</comment>
<proteinExistence type="predicted"/>
<dbReference type="AlphaFoldDB" id="A0A5D8ZU62"/>
<dbReference type="EMBL" id="VTRU01000001">
    <property type="protein sequence ID" value="TZF98458.1"/>
    <property type="molecule type" value="Genomic_DNA"/>
</dbReference>
<evidence type="ECO:0000313" key="2">
    <source>
        <dbReference type="EMBL" id="TZF98458.1"/>
    </source>
</evidence>
<accession>A0A5D8ZU62</accession>
<sequence length="89" mass="10308">MKKNVFNNLQKAGQHSLEWEHVEKKSTENNVQNFRFLFHAACLNPFIPVTDLSFIADGLKAFFRNRKPGEITQNNQQQNNKTVTCSNIK</sequence>
<organism evidence="2 3">
    <name type="scientific">Chryseobacterium panacisoli</name>
    <dbReference type="NCBI Taxonomy" id="1807141"/>
    <lineage>
        <taxon>Bacteria</taxon>
        <taxon>Pseudomonadati</taxon>
        <taxon>Bacteroidota</taxon>
        <taxon>Flavobacteriia</taxon>
        <taxon>Flavobacteriales</taxon>
        <taxon>Weeksellaceae</taxon>
        <taxon>Chryseobacterium group</taxon>
        <taxon>Chryseobacterium</taxon>
    </lineage>
</organism>
<keyword evidence="3" id="KW-1185">Reference proteome</keyword>
<keyword evidence="2" id="KW-0614">Plasmid</keyword>
<geneLocation type="plasmid" evidence="2">
    <name>unnamed1</name>
</geneLocation>
<evidence type="ECO:0000313" key="3">
    <source>
        <dbReference type="Proteomes" id="UP000323884"/>
    </source>
</evidence>
<name>A0A5D8ZU62_9FLAO</name>